<comment type="caution">
    <text evidence="1">The sequence shown here is derived from an EMBL/GenBank/DDBJ whole genome shotgun (WGS) entry which is preliminary data.</text>
</comment>
<protein>
    <submittedName>
        <fullName evidence="1">Uncharacterized protein</fullName>
    </submittedName>
</protein>
<dbReference type="EMBL" id="JAPUUL010000567">
    <property type="protein sequence ID" value="KAJ8130153.1"/>
    <property type="molecule type" value="Genomic_DNA"/>
</dbReference>
<accession>A0ACC2JSB1</accession>
<evidence type="ECO:0000313" key="1">
    <source>
        <dbReference type="EMBL" id="KAJ8130153.1"/>
    </source>
</evidence>
<sequence>MGDTDISDGSAPAPTEHTESLQSGDISHTTITVENEEVGTKSDAIHLSSHQDGETVPQPDGMSPRVAVVPNYCASNDDDHDESNSNIANGPSQSNEVFEELLNEVHTLQGRLQEIERKANPTLKTGTLEAEWERARGKLGDEQEQYNWEKLREDRLRMFMEDTQKYENGKKWMNRMDYDFRRRMDEEKEYDDKLLKLRRTWERERGIVDTQQTRRLRQDTFHQLGDKLYDDDFDEQVSPHVKRLYELRRRTIREYELEMGASEAKSFNSYDQRRVRELFVMELEEVDDQIRRAKTAGPRERRIFVSPPLRSPEIDSRDDSAKDKVVEVPLVPVYAKPRLNRVDWPTFQLSRGSVEGDSCTIDVLMGEPVITYDDGSFFGWRRNYLPRHKEKKEVLERKPQVTTNPALEPGQAPLPERIRINSKHLRSIFAKIHGSDLCDSSYGNGSVVIIRPFKALIYYETAFREWYSNLKEKFGTKAPEVPTSPRLDTVSPMMEEKGTTEETGQIKSNDANIGEEPGAMAHEENSGVGNDQNDQDYDKGDETKSKIALEQLSCLLEFLDHDILGKTKYLEGPKCKKIAFSDLWYLFKPGEDVISSDGKQAYRIIGVNSTEHREIVPLTRFSGADEESANETPLQINCVYVDFDGKRLGPVYRTFEIKRFDGERPIASLSVYPFRFHPSLDGGEKDIAAEDELRKKLVKRGRMYLSVISVRHMYYGGPALETRDEIESQVVVDFETAFSMEETQGWKPTLTPLGRDSTEKKDSEKGGCSGQCCSNDNIHRDAYAEKKRNEDYMNSLIPDTRDKLPSVAVLPRSLKDANTVENPLSEGDLTIMSYRVFGFVLRSRKWGKIYRVHIVKYFELLSSPTNRLQSPNPILSATITYADIRNIAKLDLTYLSEIATTDIGDEIGEFEAEVRDRSHATDTDDSDDDDFRAKPKTTFGRLVLPKGKGLILLLHGAPGVGKTTTAEGVAELFKKPLFQITCGDLGSTAKEVESALETNFALASRWGCILLLDEADVFLAARRKEDFVRNGLVAVFLRVLEYYAGILFLTTNRIGDFDEAFASRIHISLHYPALTESSTKKVFKLNLNLIKERFENKKRKIRFSESNIILEAVDYYRRHKDARWNGRQIRNACQTALALAEFEAQGSKHETVVDPNIEVKLKVEHLRTVSDAYLEFIQYLKALYGTSSAGRAKEMGVRAEDGYGGKGDEKHDPLDDV</sequence>
<evidence type="ECO:0000313" key="2">
    <source>
        <dbReference type="Proteomes" id="UP001153332"/>
    </source>
</evidence>
<dbReference type="Proteomes" id="UP001153332">
    <property type="component" value="Unassembled WGS sequence"/>
</dbReference>
<gene>
    <name evidence="1" type="ORF">O1611_g3476</name>
</gene>
<organism evidence="1 2">
    <name type="scientific">Lasiodiplodia mahajangana</name>
    <dbReference type="NCBI Taxonomy" id="1108764"/>
    <lineage>
        <taxon>Eukaryota</taxon>
        <taxon>Fungi</taxon>
        <taxon>Dikarya</taxon>
        <taxon>Ascomycota</taxon>
        <taxon>Pezizomycotina</taxon>
        <taxon>Dothideomycetes</taxon>
        <taxon>Dothideomycetes incertae sedis</taxon>
        <taxon>Botryosphaeriales</taxon>
        <taxon>Botryosphaeriaceae</taxon>
        <taxon>Lasiodiplodia</taxon>
    </lineage>
</organism>
<reference evidence="1" key="1">
    <citation type="submission" date="2022-12" db="EMBL/GenBank/DDBJ databases">
        <title>Genome Sequence of Lasiodiplodia mahajangana.</title>
        <authorList>
            <person name="Buettner E."/>
        </authorList>
    </citation>
    <scope>NUCLEOTIDE SEQUENCE</scope>
    <source>
        <strain evidence="1">VT137</strain>
    </source>
</reference>
<keyword evidence="2" id="KW-1185">Reference proteome</keyword>
<proteinExistence type="predicted"/>
<name>A0ACC2JSB1_9PEZI</name>